<evidence type="ECO:0000313" key="1">
    <source>
        <dbReference type="EMBL" id="MBF8642411.1"/>
    </source>
</evidence>
<dbReference type="PANTHER" id="PTHR38778:SF1">
    <property type="entry name" value="CYTOPLASMIC PROTEIN"/>
    <property type="match status" value="1"/>
</dbReference>
<proteinExistence type="predicted"/>
<dbReference type="Pfam" id="PF04320">
    <property type="entry name" value="YggL_50S_bp"/>
    <property type="match status" value="1"/>
</dbReference>
<evidence type="ECO:0000313" key="2">
    <source>
        <dbReference type="EMBL" id="MBH3440376.1"/>
    </source>
</evidence>
<dbReference type="RefSeq" id="WP_010794739.1">
    <property type="nucleotide sequence ID" value="NZ_CP044086.1"/>
</dbReference>
<evidence type="ECO:0000313" key="4">
    <source>
        <dbReference type="Proteomes" id="UP000250443"/>
    </source>
</evidence>
<organism evidence="3 4">
    <name type="scientific">Pseudomonas luteola</name>
    <dbReference type="NCBI Taxonomy" id="47886"/>
    <lineage>
        <taxon>Bacteria</taxon>
        <taxon>Pseudomonadati</taxon>
        <taxon>Pseudomonadota</taxon>
        <taxon>Gammaproteobacteria</taxon>
        <taxon>Pseudomonadales</taxon>
        <taxon>Pseudomonadaceae</taxon>
        <taxon>Pseudomonas</taxon>
    </lineage>
</organism>
<reference evidence="2 6" key="3">
    <citation type="submission" date="2020-11" db="EMBL/GenBank/DDBJ databases">
        <title>Enhanced detection system for hospital associated transmission using whole genome sequencing surveillance.</title>
        <authorList>
            <person name="Harrison L.H."/>
            <person name="Van Tyne D."/>
            <person name="Marsh J.W."/>
            <person name="Griffith M.P."/>
            <person name="Snyder D.J."/>
            <person name="Cooper V.S."/>
            <person name="Mustapha M."/>
        </authorList>
    </citation>
    <scope>NUCLEOTIDE SEQUENCE [LARGE SCALE GENOMIC DNA]</scope>
    <source>
        <strain evidence="2 6">PSB00013</strain>
    </source>
</reference>
<gene>
    <name evidence="2" type="ORF">I5Q09_16945</name>
    <name evidence="1" type="ORF">IRZ65_17170</name>
    <name evidence="3" type="ORF">NCTC11842_02530</name>
</gene>
<dbReference type="GO" id="GO:0005829">
    <property type="term" value="C:cytosol"/>
    <property type="evidence" value="ECO:0007669"/>
    <property type="project" value="TreeGrafter"/>
</dbReference>
<dbReference type="Proteomes" id="UP000638986">
    <property type="component" value="Unassembled WGS sequence"/>
</dbReference>
<dbReference type="PANTHER" id="PTHR38778">
    <property type="entry name" value="CYTOPLASMIC PROTEIN-RELATED"/>
    <property type="match status" value="1"/>
</dbReference>
<evidence type="ECO:0000313" key="6">
    <source>
        <dbReference type="Proteomes" id="UP000638986"/>
    </source>
</evidence>
<keyword evidence="5" id="KW-1185">Reference proteome</keyword>
<reference evidence="1 5" key="2">
    <citation type="submission" date="2020-10" db="EMBL/GenBank/DDBJ databases">
        <title>Genome sequences of Pseudomonas isolates.</title>
        <authorList>
            <person name="Wessels L."/>
            <person name="Reich F."/>
            <person name="Hammerl J."/>
        </authorList>
    </citation>
    <scope>NUCLEOTIDE SEQUENCE [LARGE SCALE GENOMIC DNA]</scope>
    <source>
        <strain evidence="1 5">20-MO00624-0</strain>
    </source>
</reference>
<dbReference type="Proteomes" id="UP000626180">
    <property type="component" value="Unassembled WGS sequence"/>
</dbReference>
<dbReference type="EMBL" id="JADMCD010000009">
    <property type="protein sequence ID" value="MBF8642411.1"/>
    <property type="molecule type" value="Genomic_DNA"/>
</dbReference>
<sequence>MSESTANDPRLSRMKRRIRKKLYLGEFQELAFELKADFKESLEDEALEALLSDFVDFVESRNLDYMGGFGETWIEGTIMANKRYGSPTEEDRQALTDWLKARKEVASASASELYDAWHFEE</sequence>
<dbReference type="EMBL" id="JADTXM010000012">
    <property type="protein sequence ID" value="MBH3440376.1"/>
    <property type="molecule type" value="Genomic_DNA"/>
</dbReference>
<evidence type="ECO:0000313" key="5">
    <source>
        <dbReference type="Proteomes" id="UP000626180"/>
    </source>
</evidence>
<protein>
    <submittedName>
        <fullName evidence="3">Uncharacterized protein conserved in bacteria</fullName>
    </submittedName>
    <submittedName>
        <fullName evidence="1">YggL family protein</fullName>
    </submittedName>
</protein>
<name>A0A2X2CQC6_PSELU</name>
<dbReference type="InterPro" id="IPR007416">
    <property type="entry name" value="YggL_50S_bp"/>
</dbReference>
<evidence type="ECO:0000313" key="3">
    <source>
        <dbReference type="EMBL" id="SPZ07826.1"/>
    </source>
</evidence>
<reference evidence="3 4" key="1">
    <citation type="submission" date="2018-06" db="EMBL/GenBank/DDBJ databases">
        <authorList>
            <consortium name="Pathogen Informatics"/>
            <person name="Doyle S."/>
        </authorList>
    </citation>
    <scope>NUCLEOTIDE SEQUENCE [LARGE SCALE GENOMIC DNA]</scope>
    <source>
        <strain evidence="3 4">NCTC11842</strain>
    </source>
</reference>
<accession>A0A2X2CQC6</accession>
<dbReference type="AlphaFoldDB" id="A0A2X2CQC6"/>
<dbReference type="EMBL" id="UAUF01000012">
    <property type="protein sequence ID" value="SPZ07826.1"/>
    <property type="molecule type" value="Genomic_DNA"/>
</dbReference>
<dbReference type="Proteomes" id="UP000250443">
    <property type="component" value="Unassembled WGS sequence"/>
</dbReference>